<keyword evidence="2" id="KW-1185">Reference proteome</keyword>
<dbReference type="EMBL" id="KN124698">
    <property type="protein sequence ID" value="KFO20569.1"/>
    <property type="molecule type" value="Genomic_DNA"/>
</dbReference>
<dbReference type="AlphaFoldDB" id="A0A091CNM4"/>
<name>A0A091CNM4_FUKDA</name>
<sequence length="141" mass="15624">MRCQLLHTGHVKFLHWDLEMHSSRISSGASCLLTCLASASPPVKQQSWKSNAKDPFHLLHMDTFPEPENCSNNTTQMNDVIIISHASCTVLDLAALVTSAHLTSSSARPNINLLKGILADGICGRDELMPEEINYLWRMVP</sequence>
<organism evidence="1 2">
    <name type="scientific">Fukomys damarensis</name>
    <name type="common">Damaraland mole rat</name>
    <name type="synonym">Cryptomys damarensis</name>
    <dbReference type="NCBI Taxonomy" id="885580"/>
    <lineage>
        <taxon>Eukaryota</taxon>
        <taxon>Metazoa</taxon>
        <taxon>Chordata</taxon>
        <taxon>Craniata</taxon>
        <taxon>Vertebrata</taxon>
        <taxon>Euteleostomi</taxon>
        <taxon>Mammalia</taxon>
        <taxon>Eutheria</taxon>
        <taxon>Euarchontoglires</taxon>
        <taxon>Glires</taxon>
        <taxon>Rodentia</taxon>
        <taxon>Hystricomorpha</taxon>
        <taxon>Bathyergidae</taxon>
        <taxon>Fukomys</taxon>
    </lineage>
</organism>
<proteinExistence type="predicted"/>
<evidence type="ECO:0000313" key="1">
    <source>
        <dbReference type="EMBL" id="KFO20569.1"/>
    </source>
</evidence>
<gene>
    <name evidence="1" type="ORF">H920_18029</name>
</gene>
<dbReference type="Proteomes" id="UP000028990">
    <property type="component" value="Unassembled WGS sequence"/>
</dbReference>
<protein>
    <submittedName>
        <fullName evidence="1">Uncharacterized protein</fullName>
    </submittedName>
</protein>
<accession>A0A091CNM4</accession>
<reference evidence="1 2" key="1">
    <citation type="submission" date="2013-11" db="EMBL/GenBank/DDBJ databases">
        <title>The Damaraland mole rat (Fukomys damarensis) genome and evolution of African mole rats.</title>
        <authorList>
            <person name="Gladyshev V.N."/>
            <person name="Fang X."/>
        </authorList>
    </citation>
    <scope>NUCLEOTIDE SEQUENCE [LARGE SCALE GENOMIC DNA]</scope>
    <source>
        <tissue evidence="1">Liver</tissue>
    </source>
</reference>
<evidence type="ECO:0000313" key="2">
    <source>
        <dbReference type="Proteomes" id="UP000028990"/>
    </source>
</evidence>